<protein>
    <submittedName>
        <fullName evidence="6">Pantothenates transporter PanS</fullName>
    </submittedName>
</protein>
<feature type="transmembrane region" description="Helical" evidence="5">
    <location>
        <begin position="257"/>
        <end position="278"/>
    </location>
</feature>
<dbReference type="InterPro" id="IPR004710">
    <property type="entry name" value="Bilac:Na_transpt"/>
</dbReference>
<feature type="transmembrane region" description="Helical" evidence="5">
    <location>
        <begin position="65"/>
        <end position="84"/>
    </location>
</feature>
<evidence type="ECO:0000256" key="2">
    <source>
        <dbReference type="ARBA" id="ARBA00022692"/>
    </source>
</evidence>
<feature type="transmembrane region" description="Helical" evidence="5">
    <location>
        <begin position="229"/>
        <end position="251"/>
    </location>
</feature>
<gene>
    <name evidence="6" type="primary">panS_6</name>
    <name evidence="6" type="ORF">SDC9_23360</name>
</gene>
<feature type="transmembrane region" description="Helical" evidence="5">
    <location>
        <begin position="36"/>
        <end position="59"/>
    </location>
</feature>
<accession>A0A644UF15</accession>
<name>A0A644UF15_9ZZZZ</name>
<dbReference type="Pfam" id="PF01758">
    <property type="entry name" value="SBF"/>
    <property type="match status" value="1"/>
</dbReference>
<dbReference type="Gene3D" id="1.20.1530.20">
    <property type="match status" value="1"/>
</dbReference>
<feature type="transmembrane region" description="Helical" evidence="5">
    <location>
        <begin position="198"/>
        <end position="222"/>
    </location>
</feature>
<feature type="transmembrane region" description="Helical" evidence="5">
    <location>
        <begin position="132"/>
        <end position="153"/>
    </location>
</feature>
<reference evidence="6" key="1">
    <citation type="submission" date="2019-08" db="EMBL/GenBank/DDBJ databases">
        <authorList>
            <person name="Kucharzyk K."/>
            <person name="Murdoch R.W."/>
            <person name="Higgins S."/>
            <person name="Loffler F."/>
        </authorList>
    </citation>
    <scope>NUCLEOTIDE SEQUENCE</scope>
</reference>
<evidence type="ECO:0000256" key="4">
    <source>
        <dbReference type="ARBA" id="ARBA00023136"/>
    </source>
</evidence>
<feature type="transmembrane region" description="Helical" evidence="5">
    <location>
        <begin position="6"/>
        <end position="24"/>
    </location>
</feature>
<keyword evidence="4 5" id="KW-0472">Membrane</keyword>
<dbReference type="EMBL" id="VSSQ01000107">
    <property type="protein sequence ID" value="MPL77504.1"/>
    <property type="molecule type" value="Genomic_DNA"/>
</dbReference>
<sequence>MNSIFIVIPVLIFLMFCIGLELRLSNFKLILRQPLSIIIGSLAQLLIHPLIAWLILSFVDIPNEFKIGIIIIASCPGGASSNAFSYLVKGDVALSVVLTSLTSLLSIFTIPIIVSAFIYFEIGDNVNFNLPFFKLLIQNVVFLLVPIIIGMVLNRYRENFVKKISFLTKKLPIYLLLLLITVFFIENRGVIVDNFSQLSIMITILVISVMIVSYLISLLFGVKLAQRKTIIIGVGIKNAAQAILIATSPIILHNPKIGIPAVLYALIMNIVVLSYVGLNKKERKTNE</sequence>
<dbReference type="InterPro" id="IPR038770">
    <property type="entry name" value="Na+/solute_symporter_sf"/>
</dbReference>
<dbReference type="PANTHER" id="PTHR10361">
    <property type="entry name" value="SODIUM-BILE ACID COTRANSPORTER"/>
    <property type="match status" value="1"/>
</dbReference>
<comment type="subcellular location">
    <subcellularLocation>
        <location evidence="1">Membrane</location>
        <topology evidence="1">Multi-pass membrane protein</topology>
    </subcellularLocation>
</comment>
<evidence type="ECO:0000256" key="3">
    <source>
        <dbReference type="ARBA" id="ARBA00022989"/>
    </source>
</evidence>
<dbReference type="GO" id="GO:0016020">
    <property type="term" value="C:membrane"/>
    <property type="evidence" value="ECO:0007669"/>
    <property type="project" value="UniProtKB-SubCell"/>
</dbReference>
<keyword evidence="3 5" id="KW-1133">Transmembrane helix</keyword>
<dbReference type="AlphaFoldDB" id="A0A644UF15"/>
<dbReference type="InterPro" id="IPR002657">
    <property type="entry name" value="BilAc:Na_symport/Acr3"/>
</dbReference>
<keyword evidence="2 5" id="KW-0812">Transmembrane</keyword>
<evidence type="ECO:0000256" key="5">
    <source>
        <dbReference type="SAM" id="Phobius"/>
    </source>
</evidence>
<feature type="transmembrane region" description="Helical" evidence="5">
    <location>
        <begin position="96"/>
        <end position="120"/>
    </location>
</feature>
<dbReference type="PANTHER" id="PTHR10361:SF24">
    <property type="entry name" value="P3 PROTEIN"/>
    <property type="match status" value="1"/>
</dbReference>
<proteinExistence type="predicted"/>
<organism evidence="6">
    <name type="scientific">bioreactor metagenome</name>
    <dbReference type="NCBI Taxonomy" id="1076179"/>
    <lineage>
        <taxon>unclassified sequences</taxon>
        <taxon>metagenomes</taxon>
        <taxon>ecological metagenomes</taxon>
    </lineage>
</organism>
<evidence type="ECO:0000313" key="6">
    <source>
        <dbReference type="EMBL" id="MPL77504.1"/>
    </source>
</evidence>
<comment type="caution">
    <text evidence="6">The sequence shown here is derived from an EMBL/GenBank/DDBJ whole genome shotgun (WGS) entry which is preliminary data.</text>
</comment>
<feature type="transmembrane region" description="Helical" evidence="5">
    <location>
        <begin position="173"/>
        <end position="192"/>
    </location>
</feature>
<evidence type="ECO:0000256" key="1">
    <source>
        <dbReference type="ARBA" id="ARBA00004141"/>
    </source>
</evidence>